<dbReference type="GO" id="GO:0006508">
    <property type="term" value="P:proteolysis"/>
    <property type="evidence" value="ECO:0007669"/>
    <property type="project" value="InterPro"/>
</dbReference>
<dbReference type="Pfam" id="PF05362">
    <property type="entry name" value="Lon_C"/>
    <property type="match status" value="1"/>
</dbReference>
<dbReference type="RefSeq" id="WP_212527696.1">
    <property type="nucleotide sequence ID" value="NZ_JAGSOG010000023.1"/>
</dbReference>
<dbReference type="AlphaFoldDB" id="A0A941ISF1"/>
<dbReference type="GO" id="GO:0004176">
    <property type="term" value="F:ATP-dependent peptidase activity"/>
    <property type="evidence" value="ECO:0007669"/>
    <property type="project" value="InterPro"/>
</dbReference>
<dbReference type="InterPro" id="IPR014721">
    <property type="entry name" value="Ribsml_uS5_D2-typ_fold_subgr"/>
</dbReference>
<feature type="non-terminal residue" evidence="2">
    <location>
        <position position="1"/>
    </location>
</feature>
<protein>
    <recommendedName>
        <fullName evidence="1">Lon proteolytic domain-containing protein</fullName>
    </recommendedName>
</protein>
<dbReference type="GO" id="GO:0005524">
    <property type="term" value="F:ATP binding"/>
    <property type="evidence" value="ECO:0007669"/>
    <property type="project" value="InterPro"/>
</dbReference>
<dbReference type="InterPro" id="IPR020568">
    <property type="entry name" value="Ribosomal_Su5_D2-typ_SF"/>
</dbReference>
<dbReference type="Gene3D" id="3.30.230.10">
    <property type="match status" value="1"/>
</dbReference>
<accession>A0A941ISF1</accession>
<dbReference type="SUPFAM" id="SSF54211">
    <property type="entry name" value="Ribosomal protein S5 domain 2-like"/>
    <property type="match status" value="1"/>
</dbReference>
<feature type="domain" description="Lon proteolytic" evidence="1">
    <location>
        <begin position="136"/>
        <end position="323"/>
    </location>
</feature>
<dbReference type="PRINTS" id="PR00830">
    <property type="entry name" value="ENDOLAPTASE"/>
</dbReference>
<dbReference type="InterPro" id="IPR008269">
    <property type="entry name" value="Lon_proteolytic"/>
</dbReference>
<name>A0A941ISF1_9ACTN</name>
<sequence length="334" mass="36220">LLEGESMLFKHKHLLDELRQKGRKATGEILSMTTLGEAGSLKGAFSPDEDLSHTWYDCRMVLRVVPEDRAEPPFEASVLTRVHTLKFQGSHVPVWYDPADHTKVVVDYEADLERITQATAEAKRLSGISERSRHRTEQRVGLAWTPVDDVLVPIEAIARPGGGRVEVTDWPVEAVHQHAHDAVAFVRANAATLLPPRDGGWEAWFAGHDFRIFQSYGPVPATDGATDASNVGIGVVLAVLSGLTGRMVRNEVSVAGVLASSGELLPVASLADVAHVARQAFAQRLVASVGNERDLGRVSAKVRQNLEIVFAGSLSEAVRMSLTRHAAKGFQPPA</sequence>
<dbReference type="PANTHER" id="PTHR10046">
    <property type="entry name" value="ATP DEPENDENT LON PROTEASE FAMILY MEMBER"/>
    <property type="match status" value="1"/>
</dbReference>
<evidence type="ECO:0000313" key="3">
    <source>
        <dbReference type="Proteomes" id="UP000675781"/>
    </source>
</evidence>
<dbReference type="EMBL" id="JAGSOG010000023">
    <property type="protein sequence ID" value="MBR7833171.1"/>
    <property type="molecule type" value="Genomic_DNA"/>
</dbReference>
<dbReference type="InterPro" id="IPR027065">
    <property type="entry name" value="Lon_Prtase"/>
</dbReference>
<comment type="caution">
    <text evidence="2">The sequence shown here is derived from an EMBL/GenBank/DDBJ whole genome shotgun (WGS) entry which is preliminary data.</text>
</comment>
<gene>
    <name evidence="2" type="ORF">KDL01_07840</name>
</gene>
<proteinExistence type="predicted"/>
<organism evidence="2 3">
    <name type="scientific">Actinospica durhamensis</name>
    <dbReference type="NCBI Taxonomy" id="1508375"/>
    <lineage>
        <taxon>Bacteria</taxon>
        <taxon>Bacillati</taxon>
        <taxon>Actinomycetota</taxon>
        <taxon>Actinomycetes</taxon>
        <taxon>Catenulisporales</taxon>
        <taxon>Actinospicaceae</taxon>
        <taxon>Actinospica</taxon>
    </lineage>
</organism>
<dbReference type="GO" id="GO:0030163">
    <property type="term" value="P:protein catabolic process"/>
    <property type="evidence" value="ECO:0007669"/>
    <property type="project" value="InterPro"/>
</dbReference>
<reference evidence="2" key="1">
    <citation type="submission" date="2021-04" db="EMBL/GenBank/DDBJ databases">
        <title>Genome based classification of Actinospica acidithermotolerans sp. nov., an actinobacterium isolated from an Indonesian hot spring.</title>
        <authorList>
            <person name="Kusuma A.B."/>
            <person name="Putra K.E."/>
            <person name="Nafisah S."/>
            <person name="Loh J."/>
            <person name="Nouioui I."/>
            <person name="Goodfellow M."/>
        </authorList>
    </citation>
    <scope>NUCLEOTIDE SEQUENCE</scope>
    <source>
        <strain evidence="2">CSCA 57</strain>
    </source>
</reference>
<dbReference type="GO" id="GO:0004252">
    <property type="term" value="F:serine-type endopeptidase activity"/>
    <property type="evidence" value="ECO:0007669"/>
    <property type="project" value="InterPro"/>
</dbReference>
<evidence type="ECO:0000313" key="2">
    <source>
        <dbReference type="EMBL" id="MBR7833171.1"/>
    </source>
</evidence>
<keyword evidence="3" id="KW-1185">Reference proteome</keyword>
<dbReference type="Proteomes" id="UP000675781">
    <property type="component" value="Unassembled WGS sequence"/>
</dbReference>
<evidence type="ECO:0000259" key="1">
    <source>
        <dbReference type="Pfam" id="PF05362"/>
    </source>
</evidence>